<evidence type="ECO:0000256" key="9">
    <source>
        <dbReference type="ARBA" id="ARBA00023136"/>
    </source>
</evidence>
<dbReference type="GO" id="GO:0015293">
    <property type="term" value="F:symporter activity"/>
    <property type="evidence" value="ECO:0007669"/>
    <property type="project" value="TreeGrafter"/>
</dbReference>
<evidence type="ECO:0000313" key="14">
    <source>
        <dbReference type="Proteomes" id="UP000735302"/>
    </source>
</evidence>
<keyword evidence="5 12" id="KW-0812">Transmembrane</keyword>
<evidence type="ECO:0000256" key="6">
    <source>
        <dbReference type="ARBA" id="ARBA00022989"/>
    </source>
</evidence>
<evidence type="ECO:0000256" key="12">
    <source>
        <dbReference type="SAM" id="Phobius"/>
    </source>
</evidence>
<dbReference type="GO" id="GO:0005886">
    <property type="term" value="C:plasma membrane"/>
    <property type="evidence" value="ECO:0007669"/>
    <property type="project" value="UniProtKB-SubCell"/>
</dbReference>
<protein>
    <submittedName>
        <fullName evidence="13">Sodium-coupled monocarboxylate transporter 1</fullName>
    </submittedName>
</protein>
<keyword evidence="10" id="KW-0739">Sodium transport</keyword>
<keyword evidence="8" id="KW-0406">Ion transport</keyword>
<evidence type="ECO:0000256" key="10">
    <source>
        <dbReference type="ARBA" id="ARBA00023201"/>
    </source>
</evidence>
<keyword evidence="7" id="KW-0915">Sodium</keyword>
<dbReference type="Pfam" id="PF00474">
    <property type="entry name" value="SSF"/>
    <property type="match status" value="1"/>
</dbReference>
<gene>
    <name evidence="13" type="ORF">PoB_005220400</name>
</gene>
<reference evidence="13 14" key="1">
    <citation type="journal article" date="2021" name="Elife">
        <title>Chloroplast acquisition without the gene transfer in kleptoplastic sea slugs, Plakobranchus ocellatus.</title>
        <authorList>
            <person name="Maeda T."/>
            <person name="Takahashi S."/>
            <person name="Yoshida T."/>
            <person name="Shimamura S."/>
            <person name="Takaki Y."/>
            <person name="Nagai Y."/>
            <person name="Toyoda A."/>
            <person name="Suzuki Y."/>
            <person name="Arimoto A."/>
            <person name="Ishii H."/>
            <person name="Satoh N."/>
            <person name="Nishiyama T."/>
            <person name="Hasebe M."/>
            <person name="Maruyama T."/>
            <person name="Minagawa J."/>
            <person name="Obokata J."/>
            <person name="Shigenobu S."/>
        </authorList>
    </citation>
    <scope>NUCLEOTIDE SEQUENCE [LARGE SCALE GENOMIC DNA]</scope>
</reference>
<dbReference type="PANTHER" id="PTHR42985">
    <property type="entry name" value="SODIUM-COUPLED MONOCARBOXYLATE TRANSPORTER"/>
    <property type="match status" value="1"/>
</dbReference>
<evidence type="ECO:0000256" key="8">
    <source>
        <dbReference type="ARBA" id="ARBA00023065"/>
    </source>
</evidence>
<dbReference type="InterPro" id="IPR051163">
    <property type="entry name" value="Sodium:Solute_Symporter_SSF"/>
</dbReference>
<evidence type="ECO:0000256" key="4">
    <source>
        <dbReference type="ARBA" id="ARBA00022475"/>
    </source>
</evidence>
<evidence type="ECO:0000256" key="5">
    <source>
        <dbReference type="ARBA" id="ARBA00022692"/>
    </source>
</evidence>
<dbReference type="PANTHER" id="PTHR42985:SF45">
    <property type="entry name" value="SODIUM_IODIDE COTRANSPORTER-LIKE"/>
    <property type="match status" value="1"/>
</dbReference>
<comment type="subcellular location">
    <subcellularLocation>
        <location evidence="1">Cell membrane</location>
        <topology evidence="1">Multi-pass membrane protein</topology>
    </subcellularLocation>
</comment>
<accession>A0AAV4BZM0</accession>
<dbReference type="GO" id="GO:0006814">
    <property type="term" value="P:sodium ion transport"/>
    <property type="evidence" value="ECO:0007669"/>
    <property type="project" value="UniProtKB-KW"/>
</dbReference>
<dbReference type="Gene3D" id="1.20.1730.10">
    <property type="entry name" value="Sodium/glucose cotransporter"/>
    <property type="match status" value="1"/>
</dbReference>
<evidence type="ECO:0000256" key="7">
    <source>
        <dbReference type="ARBA" id="ARBA00023053"/>
    </source>
</evidence>
<sequence length="149" mass="16772">MQQQPSCDVPGQPREPIFRGDFTFNTGDTPGLGVVDYFIFIFIMLISIAIGLKRAIEGNFQPELDDYLLAGRSMSALPVSLSLSVSFLSSISMLGIPDEMYYYGIAFAWFMFGFLICIFISVNVYVPAFYMLGITSVYEVRRVSHFQLL</sequence>
<feature type="transmembrane region" description="Helical" evidence="12">
    <location>
        <begin position="37"/>
        <end position="56"/>
    </location>
</feature>
<dbReference type="Proteomes" id="UP000735302">
    <property type="component" value="Unassembled WGS sequence"/>
</dbReference>
<evidence type="ECO:0000313" key="13">
    <source>
        <dbReference type="EMBL" id="GFO25699.1"/>
    </source>
</evidence>
<proteinExistence type="inferred from homology"/>
<evidence type="ECO:0000256" key="11">
    <source>
        <dbReference type="RuleBase" id="RU362091"/>
    </source>
</evidence>
<keyword evidence="6 12" id="KW-1133">Transmembrane helix</keyword>
<evidence type="ECO:0000256" key="2">
    <source>
        <dbReference type="ARBA" id="ARBA00006434"/>
    </source>
</evidence>
<feature type="transmembrane region" description="Helical" evidence="12">
    <location>
        <begin position="102"/>
        <end position="126"/>
    </location>
</feature>
<dbReference type="InterPro" id="IPR038377">
    <property type="entry name" value="Na/Glc_symporter_sf"/>
</dbReference>
<dbReference type="EMBL" id="BLXT01005772">
    <property type="protein sequence ID" value="GFO25699.1"/>
    <property type="molecule type" value="Genomic_DNA"/>
</dbReference>
<evidence type="ECO:0000256" key="3">
    <source>
        <dbReference type="ARBA" id="ARBA00022448"/>
    </source>
</evidence>
<keyword evidence="14" id="KW-1185">Reference proteome</keyword>
<keyword evidence="3" id="KW-0813">Transport</keyword>
<comment type="caution">
    <text evidence="13">The sequence shown here is derived from an EMBL/GenBank/DDBJ whole genome shotgun (WGS) entry which is preliminary data.</text>
</comment>
<organism evidence="13 14">
    <name type="scientific">Plakobranchus ocellatus</name>
    <dbReference type="NCBI Taxonomy" id="259542"/>
    <lineage>
        <taxon>Eukaryota</taxon>
        <taxon>Metazoa</taxon>
        <taxon>Spiralia</taxon>
        <taxon>Lophotrochozoa</taxon>
        <taxon>Mollusca</taxon>
        <taxon>Gastropoda</taxon>
        <taxon>Heterobranchia</taxon>
        <taxon>Euthyneura</taxon>
        <taxon>Panpulmonata</taxon>
        <taxon>Sacoglossa</taxon>
        <taxon>Placobranchoidea</taxon>
        <taxon>Plakobranchidae</taxon>
        <taxon>Plakobranchus</taxon>
    </lineage>
</organism>
<dbReference type="InterPro" id="IPR001734">
    <property type="entry name" value="Na/solute_symporter"/>
</dbReference>
<dbReference type="AlphaFoldDB" id="A0AAV4BZM0"/>
<keyword evidence="9 12" id="KW-0472">Membrane</keyword>
<evidence type="ECO:0000256" key="1">
    <source>
        <dbReference type="ARBA" id="ARBA00004651"/>
    </source>
</evidence>
<name>A0AAV4BZM0_9GAST</name>
<comment type="similarity">
    <text evidence="2 11">Belongs to the sodium:solute symporter (SSF) (TC 2.A.21) family.</text>
</comment>
<dbReference type="PROSITE" id="PS50283">
    <property type="entry name" value="NA_SOLUT_SYMP_3"/>
    <property type="match status" value="1"/>
</dbReference>
<feature type="transmembrane region" description="Helical" evidence="12">
    <location>
        <begin position="76"/>
        <end position="96"/>
    </location>
</feature>
<keyword evidence="4" id="KW-1003">Cell membrane</keyword>